<proteinExistence type="predicted"/>
<dbReference type="EMBL" id="KQ976455">
    <property type="protein sequence ID" value="KYM85075.1"/>
    <property type="molecule type" value="Genomic_DNA"/>
</dbReference>
<gene>
    <name evidence="1" type="ORF">ALC53_04863</name>
</gene>
<dbReference type="AlphaFoldDB" id="A0A195BKD4"/>
<keyword evidence="2" id="KW-1185">Reference proteome</keyword>
<reference evidence="1 2" key="1">
    <citation type="submission" date="2015-09" db="EMBL/GenBank/DDBJ databases">
        <title>Atta colombica WGS genome.</title>
        <authorList>
            <person name="Nygaard S."/>
            <person name="Hu H."/>
            <person name="Boomsma J."/>
            <person name="Zhang G."/>
        </authorList>
    </citation>
    <scope>NUCLEOTIDE SEQUENCE [LARGE SCALE GENOMIC DNA]</scope>
    <source>
        <strain evidence="1">Treedump-2</strain>
        <tissue evidence="1">Whole body</tissue>
    </source>
</reference>
<evidence type="ECO:0000313" key="1">
    <source>
        <dbReference type="EMBL" id="KYM85075.1"/>
    </source>
</evidence>
<protein>
    <submittedName>
        <fullName evidence="1">Uncharacterized protein</fullName>
    </submittedName>
</protein>
<evidence type="ECO:0000313" key="2">
    <source>
        <dbReference type="Proteomes" id="UP000078540"/>
    </source>
</evidence>
<sequence length="47" mass="5898">MDNIEISKKELMYRIFIYVRNIKTWCNRIDNAFFEHNYLWLKSLVLD</sequence>
<accession>A0A195BKD4</accession>
<organism evidence="1 2">
    <name type="scientific">Atta colombica</name>
    <dbReference type="NCBI Taxonomy" id="520822"/>
    <lineage>
        <taxon>Eukaryota</taxon>
        <taxon>Metazoa</taxon>
        <taxon>Ecdysozoa</taxon>
        <taxon>Arthropoda</taxon>
        <taxon>Hexapoda</taxon>
        <taxon>Insecta</taxon>
        <taxon>Pterygota</taxon>
        <taxon>Neoptera</taxon>
        <taxon>Endopterygota</taxon>
        <taxon>Hymenoptera</taxon>
        <taxon>Apocrita</taxon>
        <taxon>Aculeata</taxon>
        <taxon>Formicoidea</taxon>
        <taxon>Formicidae</taxon>
        <taxon>Myrmicinae</taxon>
        <taxon>Atta</taxon>
    </lineage>
</organism>
<dbReference type="Proteomes" id="UP000078540">
    <property type="component" value="Unassembled WGS sequence"/>
</dbReference>
<name>A0A195BKD4_9HYME</name>